<evidence type="ECO:0000313" key="6">
    <source>
        <dbReference type="Proteomes" id="UP001432027"/>
    </source>
</evidence>
<name>A0AAV5S7T0_9BILA</name>
<proteinExistence type="inferred from homology"/>
<evidence type="ECO:0000256" key="2">
    <source>
        <dbReference type="ARBA" id="ARBA00022980"/>
    </source>
</evidence>
<evidence type="ECO:0000256" key="3">
    <source>
        <dbReference type="ARBA" id="ARBA00023274"/>
    </source>
</evidence>
<sequence>HLGFLLSRLSLSMPSSSSAVITVVTTTVPLTLFRCLSTTTPLSDSIRDAHRQGTKSGEARELMEGTAGSRSVAVSLGNLAERLPTASTLKQLFDGIPYAELPTVYIKATKNNTLVTVTDYKNKVLTYTSCRLEGFKHARKKTTIAGQTTGVAAGQRLVRRGIRTVRVQVKGLGPGRMTSVKGLAVAGVNVVSITDHTALPELGPRPRKIRRI</sequence>
<dbReference type="FunFam" id="3.30.420.80:FF:000016">
    <property type="entry name" value="Mitochondrial Ribosomal Protein, Small"/>
    <property type="match status" value="1"/>
</dbReference>
<evidence type="ECO:0000256" key="1">
    <source>
        <dbReference type="ARBA" id="ARBA00006194"/>
    </source>
</evidence>
<gene>
    <name evidence="5" type="ORF">PENTCL1PPCAC_297</name>
</gene>
<dbReference type="SUPFAM" id="SSF53137">
    <property type="entry name" value="Translational machinery components"/>
    <property type="match status" value="1"/>
</dbReference>
<accession>A0AAV5S7T0</accession>
<dbReference type="GO" id="GO:0006412">
    <property type="term" value="P:translation"/>
    <property type="evidence" value="ECO:0007669"/>
    <property type="project" value="InterPro"/>
</dbReference>
<feature type="non-terminal residue" evidence="5">
    <location>
        <position position="1"/>
    </location>
</feature>
<keyword evidence="4" id="KW-0732">Signal</keyword>
<feature type="chain" id="PRO_5043932793" description="Mrps-11" evidence="4">
    <location>
        <begin position="20"/>
        <end position="212"/>
    </location>
</feature>
<dbReference type="GO" id="GO:1990904">
    <property type="term" value="C:ribonucleoprotein complex"/>
    <property type="evidence" value="ECO:0007669"/>
    <property type="project" value="UniProtKB-KW"/>
</dbReference>
<keyword evidence="2" id="KW-0689">Ribosomal protein</keyword>
<organism evidence="5 6">
    <name type="scientific">Pristionchus entomophagus</name>
    <dbReference type="NCBI Taxonomy" id="358040"/>
    <lineage>
        <taxon>Eukaryota</taxon>
        <taxon>Metazoa</taxon>
        <taxon>Ecdysozoa</taxon>
        <taxon>Nematoda</taxon>
        <taxon>Chromadorea</taxon>
        <taxon>Rhabditida</taxon>
        <taxon>Rhabditina</taxon>
        <taxon>Diplogasteromorpha</taxon>
        <taxon>Diplogasteroidea</taxon>
        <taxon>Neodiplogasteridae</taxon>
        <taxon>Pristionchus</taxon>
    </lineage>
</organism>
<dbReference type="InterPro" id="IPR001971">
    <property type="entry name" value="Ribosomal_uS11"/>
</dbReference>
<reference evidence="5" key="1">
    <citation type="submission" date="2023-10" db="EMBL/GenBank/DDBJ databases">
        <title>Genome assembly of Pristionchus species.</title>
        <authorList>
            <person name="Yoshida K."/>
            <person name="Sommer R.J."/>
        </authorList>
    </citation>
    <scope>NUCLEOTIDE SEQUENCE</scope>
    <source>
        <strain evidence="5">RS0144</strain>
    </source>
</reference>
<protein>
    <recommendedName>
        <fullName evidence="7">Mrps-11</fullName>
    </recommendedName>
</protein>
<dbReference type="InterPro" id="IPR036967">
    <property type="entry name" value="Ribosomal_uS11_sf"/>
</dbReference>
<comment type="similarity">
    <text evidence="1">Belongs to the universal ribosomal protein uS11 family.</text>
</comment>
<dbReference type="HAMAP" id="MF_01310">
    <property type="entry name" value="Ribosomal_uS11"/>
    <property type="match status" value="1"/>
</dbReference>
<dbReference type="Gene3D" id="3.30.420.80">
    <property type="entry name" value="Ribosomal protein S11"/>
    <property type="match status" value="1"/>
</dbReference>
<dbReference type="AlphaFoldDB" id="A0AAV5S7T0"/>
<evidence type="ECO:0000313" key="5">
    <source>
        <dbReference type="EMBL" id="GMS78122.1"/>
    </source>
</evidence>
<dbReference type="Proteomes" id="UP001432027">
    <property type="component" value="Unassembled WGS sequence"/>
</dbReference>
<comment type="caution">
    <text evidence="5">The sequence shown here is derived from an EMBL/GenBank/DDBJ whole genome shotgun (WGS) entry which is preliminary data.</text>
</comment>
<dbReference type="GO" id="GO:0003735">
    <property type="term" value="F:structural constituent of ribosome"/>
    <property type="evidence" value="ECO:0007669"/>
    <property type="project" value="InterPro"/>
</dbReference>
<dbReference type="PANTHER" id="PTHR11759">
    <property type="entry name" value="40S RIBOSOMAL PROTEIN S14/30S RIBOSOMAL PROTEIN S11"/>
    <property type="match status" value="1"/>
</dbReference>
<evidence type="ECO:0000256" key="4">
    <source>
        <dbReference type="SAM" id="SignalP"/>
    </source>
</evidence>
<dbReference type="GO" id="GO:0005840">
    <property type="term" value="C:ribosome"/>
    <property type="evidence" value="ECO:0007669"/>
    <property type="project" value="UniProtKB-KW"/>
</dbReference>
<keyword evidence="3" id="KW-0687">Ribonucleoprotein</keyword>
<dbReference type="EMBL" id="BTSX01000001">
    <property type="protein sequence ID" value="GMS78122.1"/>
    <property type="molecule type" value="Genomic_DNA"/>
</dbReference>
<keyword evidence="6" id="KW-1185">Reference proteome</keyword>
<dbReference type="Pfam" id="PF00411">
    <property type="entry name" value="Ribosomal_S11"/>
    <property type="match status" value="1"/>
</dbReference>
<feature type="signal peptide" evidence="4">
    <location>
        <begin position="1"/>
        <end position="19"/>
    </location>
</feature>
<evidence type="ECO:0008006" key="7">
    <source>
        <dbReference type="Google" id="ProtNLM"/>
    </source>
</evidence>